<dbReference type="EMBL" id="JBGOSP010000043">
    <property type="protein sequence ID" value="MFA3842728.1"/>
    <property type="molecule type" value="Genomic_DNA"/>
</dbReference>
<comment type="caution">
    <text evidence="3">The sequence shown here is derived from an EMBL/GenBank/DDBJ whole genome shotgun (WGS) entry which is preliminary data.</text>
</comment>
<keyword evidence="2" id="KW-0812">Transmembrane</keyword>
<protein>
    <submittedName>
        <fullName evidence="3">Uncharacterized protein</fullName>
    </submittedName>
</protein>
<evidence type="ECO:0000313" key="4">
    <source>
        <dbReference type="Proteomes" id="UP001571476"/>
    </source>
</evidence>
<evidence type="ECO:0000313" key="3">
    <source>
        <dbReference type="EMBL" id="MFA3842728.1"/>
    </source>
</evidence>
<keyword evidence="2" id="KW-1133">Transmembrane helix</keyword>
<evidence type="ECO:0000256" key="2">
    <source>
        <dbReference type="SAM" id="Phobius"/>
    </source>
</evidence>
<sequence>MSEDSQRQETSRSWWQHLWVWFLGLVAAIVSGIVVAWVTGLFEPDPPSPPRLTDTRYVHPSSSGGELQSPYRNAKTFKAGECPNRSRLSSDPDALRCHVEDTIHDPCWVNAGTAVCLAAPRDHDATVIQQATVTAGPPPTQNLRAVPWALEIRDPSSGSTLQCAGLPGAQDTAAGRRINWDCNDEDDQPAGSGLGSPVRSDEKPWTVLYNPEGSSEVRRADVLTVWY</sequence>
<proteinExistence type="predicted"/>
<keyword evidence="2" id="KW-0472">Membrane</keyword>
<dbReference type="RefSeq" id="WP_372566644.1">
    <property type="nucleotide sequence ID" value="NZ_JBGOSP010000043.1"/>
</dbReference>
<keyword evidence="4" id="KW-1185">Reference proteome</keyword>
<name>A0ABV4T055_9ACTN</name>
<organism evidence="3 4">
    <name type="scientific">Streptomyces aureus</name>
    <dbReference type="NCBI Taxonomy" id="193461"/>
    <lineage>
        <taxon>Bacteria</taxon>
        <taxon>Bacillati</taxon>
        <taxon>Actinomycetota</taxon>
        <taxon>Actinomycetes</taxon>
        <taxon>Kitasatosporales</taxon>
        <taxon>Streptomycetaceae</taxon>
        <taxon>Streptomyces</taxon>
    </lineage>
</organism>
<gene>
    <name evidence="3" type="ORF">ACEG43_42385</name>
</gene>
<dbReference type="Proteomes" id="UP001571476">
    <property type="component" value="Unassembled WGS sequence"/>
</dbReference>
<feature type="region of interest" description="Disordered" evidence="1">
    <location>
        <begin position="48"/>
        <end position="70"/>
    </location>
</feature>
<evidence type="ECO:0000256" key="1">
    <source>
        <dbReference type="SAM" id="MobiDB-lite"/>
    </source>
</evidence>
<feature type="transmembrane region" description="Helical" evidence="2">
    <location>
        <begin position="20"/>
        <end position="42"/>
    </location>
</feature>
<reference evidence="3 4" key="1">
    <citation type="submission" date="2024-08" db="EMBL/GenBank/DDBJ databases">
        <title>Genome sequence of Streptomyces aureus CACIA-1.46HGO.</title>
        <authorList>
            <person name="Evangelista-Martinez Z."/>
        </authorList>
    </citation>
    <scope>NUCLEOTIDE SEQUENCE [LARGE SCALE GENOMIC DNA]</scope>
    <source>
        <strain evidence="3 4">CACIA-1.46HGO</strain>
    </source>
</reference>
<accession>A0ABV4T055</accession>
<feature type="region of interest" description="Disordered" evidence="1">
    <location>
        <begin position="179"/>
        <end position="201"/>
    </location>
</feature>